<evidence type="ECO:0008006" key="3">
    <source>
        <dbReference type="Google" id="ProtNLM"/>
    </source>
</evidence>
<reference evidence="1 2" key="1">
    <citation type="submission" date="2022-11" db="EMBL/GenBank/DDBJ databases">
        <title>Study of microbial diversity in lake waters.</title>
        <authorList>
            <person name="Zhang J."/>
        </authorList>
    </citation>
    <scope>NUCLEOTIDE SEQUENCE [LARGE SCALE GENOMIC DNA]</scope>
    <source>
        <strain evidence="1 2">DT12</strain>
    </source>
</reference>
<dbReference type="EMBL" id="JAPMLT010000002">
    <property type="protein sequence ID" value="MCX7569188.1"/>
    <property type="molecule type" value="Genomic_DNA"/>
</dbReference>
<dbReference type="RefSeq" id="WP_267150441.1">
    <property type="nucleotide sequence ID" value="NZ_JAPMLT010000002.1"/>
</dbReference>
<organism evidence="1 2">
    <name type="scientific">Tumebacillus lacus</name>
    <dbReference type="NCBI Taxonomy" id="2995335"/>
    <lineage>
        <taxon>Bacteria</taxon>
        <taxon>Bacillati</taxon>
        <taxon>Bacillota</taxon>
        <taxon>Bacilli</taxon>
        <taxon>Bacillales</taxon>
        <taxon>Alicyclobacillaceae</taxon>
        <taxon>Tumebacillus</taxon>
    </lineage>
</organism>
<dbReference type="Proteomes" id="UP001208017">
    <property type="component" value="Unassembled WGS sequence"/>
</dbReference>
<comment type="caution">
    <text evidence="1">The sequence shown here is derived from an EMBL/GenBank/DDBJ whole genome shotgun (WGS) entry which is preliminary data.</text>
</comment>
<name>A0ABT3WWX7_9BACL</name>
<evidence type="ECO:0000313" key="1">
    <source>
        <dbReference type="EMBL" id="MCX7569188.1"/>
    </source>
</evidence>
<gene>
    <name evidence="1" type="ORF">OS242_04385</name>
</gene>
<keyword evidence="2" id="KW-1185">Reference proteome</keyword>
<evidence type="ECO:0000313" key="2">
    <source>
        <dbReference type="Proteomes" id="UP001208017"/>
    </source>
</evidence>
<proteinExistence type="predicted"/>
<sequence length="104" mass="11886">MSTEIKNQLLLQLKKGITMLEEYIRIEPDGTLEDVLKRYRKAEERIQTKAISELTRLDLPVSNIMRMVADGSSGAIHGWDDPIFDVLSEVSSLVEQLLKEAERK</sequence>
<accession>A0ABT3WWX7</accession>
<protein>
    <recommendedName>
        <fullName evidence="3">DUF86 domain-containing protein</fullName>
    </recommendedName>
</protein>